<evidence type="ECO:0000256" key="4">
    <source>
        <dbReference type="ARBA" id="ARBA00023134"/>
    </source>
</evidence>
<dbReference type="PANTHER" id="PTHR46498:SF1">
    <property type="entry name" value="GTP-BINDING PROTEIN 8"/>
    <property type="match status" value="1"/>
</dbReference>
<dbReference type="AlphaFoldDB" id="A0A8H7CPK9"/>
<evidence type="ECO:0000259" key="5">
    <source>
        <dbReference type="PROSITE" id="PS51706"/>
    </source>
</evidence>
<dbReference type="GO" id="GO:0005739">
    <property type="term" value="C:mitochondrion"/>
    <property type="evidence" value="ECO:0007669"/>
    <property type="project" value="TreeGrafter"/>
</dbReference>
<keyword evidence="3" id="KW-0460">Magnesium</keyword>
<name>A0A8H7CPK9_9AGAR</name>
<evidence type="ECO:0000256" key="3">
    <source>
        <dbReference type="ARBA" id="ARBA00022842"/>
    </source>
</evidence>
<dbReference type="Pfam" id="PF01926">
    <property type="entry name" value="MMR_HSR1"/>
    <property type="match status" value="1"/>
</dbReference>
<dbReference type="InterPro" id="IPR052279">
    <property type="entry name" value="EngB_GTPase"/>
</dbReference>
<evidence type="ECO:0000256" key="1">
    <source>
        <dbReference type="ARBA" id="ARBA00022723"/>
    </source>
</evidence>
<protein>
    <submittedName>
        <fullName evidence="6">Putative GTP-binding protein EngB</fullName>
    </submittedName>
</protein>
<dbReference type="InterPro" id="IPR030393">
    <property type="entry name" value="G_ENGB_dom"/>
</dbReference>
<dbReference type="GO" id="GO:0046872">
    <property type="term" value="F:metal ion binding"/>
    <property type="evidence" value="ECO:0007669"/>
    <property type="project" value="UniProtKB-KW"/>
</dbReference>
<keyword evidence="4" id="KW-0342">GTP-binding</keyword>
<keyword evidence="1" id="KW-0479">Metal-binding</keyword>
<dbReference type="InterPro" id="IPR027417">
    <property type="entry name" value="P-loop_NTPase"/>
</dbReference>
<dbReference type="Proteomes" id="UP000620124">
    <property type="component" value="Unassembled WGS sequence"/>
</dbReference>
<comment type="caution">
    <text evidence="6">The sequence shown here is derived from an EMBL/GenBank/DDBJ whole genome shotgun (WGS) entry which is preliminary data.</text>
</comment>
<keyword evidence="2" id="KW-0547">Nucleotide-binding</keyword>
<sequence length="243" mass="26902">MSLTFHHVLKRKTKLGPPGVSELRKKSSGPPFRVNIAEFIASAATVDQIPALYGRPEVIVTGRANCGKSTLFNAVLGRNDLLRTSKKAGCTRTLNFYRVGEHPGSVVLVDAPGYGARGRPEWGDLFNTYITTRKQLKRIYILFNGKHLLNPADLEMLGHLSETLLKDGTQTYTLQSIITKADCIPNQSLGEIIPKIQKQIWETAPLCLPPIITSAMMRPVYGIDAVRKNIADVVPQTFGYVDW</sequence>
<gene>
    <name evidence="6" type="ORF">MVEN_01565600</name>
</gene>
<keyword evidence="7" id="KW-1185">Reference proteome</keyword>
<dbReference type="PANTHER" id="PTHR46498">
    <property type="entry name" value="GTP-BINDING PROTEIN 8"/>
    <property type="match status" value="1"/>
</dbReference>
<dbReference type="GO" id="GO:0005525">
    <property type="term" value="F:GTP binding"/>
    <property type="evidence" value="ECO:0007669"/>
    <property type="project" value="UniProtKB-KW"/>
</dbReference>
<dbReference type="OrthoDB" id="391988at2759"/>
<feature type="domain" description="EngB-type G" evidence="5">
    <location>
        <begin position="54"/>
        <end position="236"/>
    </location>
</feature>
<reference evidence="6" key="1">
    <citation type="submission" date="2020-05" db="EMBL/GenBank/DDBJ databases">
        <title>Mycena genomes resolve the evolution of fungal bioluminescence.</title>
        <authorList>
            <person name="Tsai I.J."/>
        </authorList>
    </citation>
    <scope>NUCLEOTIDE SEQUENCE</scope>
    <source>
        <strain evidence="6">CCC161011</strain>
    </source>
</reference>
<proteinExistence type="predicted"/>
<evidence type="ECO:0000313" key="7">
    <source>
        <dbReference type="Proteomes" id="UP000620124"/>
    </source>
</evidence>
<dbReference type="CDD" id="cd01876">
    <property type="entry name" value="YihA_EngB"/>
    <property type="match status" value="1"/>
</dbReference>
<organism evidence="6 7">
    <name type="scientific">Mycena venus</name>
    <dbReference type="NCBI Taxonomy" id="2733690"/>
    <lineage>
        <taxon>Eukaryota</taxon>
        <taxon>Fungi</taxon>
        <taxon>Dikarya</taxon>
        <taxon>Basidiomycota</taxon>
        <taxon>Agaricomycotina</taxon>
        <taxon>Agaricomycetes</taxon>
        <taxon>Agaricomycetidae</taxon>
        <taxon>Agaricales</taxon>
        <taxon>Marasmiineae</taxon>
        <taxon>Mycenaceae</taxon>
        <taxon>Mycena</taxon>
    </lineage>
</organism>
<dbReference type="PROSITE" id="PS51706">
    <property type="entry name" value="G_ENGB"/>
    <property type="match status" value="1"/>
</dbReference>
<dbReference type="InterPro" id="IPR006073">
    <property type="entry name" value="GTP-bd"/>
</dbReference>
<accession>A0A8H7CPK9</accession>
<evidence type="ECO:0000256" key="2">
    <source>
        <dbReference type="ARBA" id="ARBA00022741"/>
    </source>
</evidence>
<dbReference type="SUPFAM" id="SSF52540">
    <property type="entry name" value="P-loop containing nucleoside triphosphate hydrolases"/>
    <property type="match status" value="1"/>
</dbReference>
<dbReference type="Gene3D" id="3.40.50.300">
    <property type="entry name" value="P-loop containing nucleotide triphosphate hydrolases"/>
    <property type="match status" value="1"/>
</dbReference>
<evidence type="ECO:0000313" key="6">
    <source>
        <dbReference type="EMBL" id="KAF7345474.1"/>
    </source>
</evidence>
<dbReference type="EMBL" id="JACAZI010000013">
    <property type="protein sequence ID" value="KAF7345474.1"/>
    <property type="molecule type" value="Genomic_DNA"/>
</dbReference>